<dbReference type="SUPFAM" id="SSF51621">
    <property type="entry name" value="Phosphoenolpyruvate/pyruvate domain"/>
    <property type="match status" value="1"/>
</dbReference>
<evidence type="ECO:0000256" key="13">
    <source>
        <dbReference type="ARBA" id="ARBA00033470"/>
    </source>
</evidence>
<evidence type="ECO:0000256" key="9">
    <source>
        <dbReference type="ARBA" id="ARBA00022741"/>
    </source>
</evidence>
<dbReference type="Gene3D" id="3.30.1490.20">
    <property type="entry name" value="ATP-grasp fold, A domain"/>
    <property type="match status" value="1"/>
</dbReference>
<accession>A0A0G0KHL4</accession>
<comment type="cofactor">
    <cofactor evidence="1 15">
        <name>Mg(2+)</name>
        <dbReference type="ChEBI" id="CHEBI:18420"/>
    </cofactor>
</comment>
<evidence type="ECO:0000256" key="6">
    <source>
        <dbReference type="ARBA" id="ARBA00021623"/>
    </source>
</evidence>
<dbReference type="SUPFAM" id="SSF52009">
    <property type="entry name" value="Phosphohistidine domain"/>
    <property type="match status" value="1"/>
</dbReference>
<reference evidence="19 20" key="1">
    <citation type="journal article" date="2015" name="Nature">
        <title>rRNA introns, odd ribosomes, and small enigmatic genomes across a large radiation of phyla.</title>
        <authorList>
            <person name="Brown C.T."/>
            <person name="Hug L.A."/>
            <person name="Thomas B.C."/>
            <person name="Sharon I."/>
            <person name="Castelle C.J."/>
            <person name="Singh A."/>
            <person name="Wilkins M.J."/>
            <person name="Williams K.H."/>
            <person name="Banfield J.F."/>
        </authorList>
    </citation>
    <scope>NUCLEOTIDE SEQUENCE [LARGE SCALE GENOMIC DNA]</scope>
</reference>
<protein>
    <recommendedName>
        <fullName evidence="6 15">Phosphoenolpyruvate synthase</fullName>
        <shortName evidence="15">PEP synthase</shortName>
        <ecNumber evidence="5 15">2.7.9.2</ecNumber>
    </recommendedName>
    <alternativeName>
        <fullName evidence="13 15">Pyruvate, water dikinase</fullName>
    </alternativeName>
</protein>
<dbReference type="UniPathway" id="UPA00138"/>
<dbReference type="Gene3D" id="3.20.20.60">
    <property type="entry name" value="Phosphoenolpyruvate-binding domains"/>
    <property type="match status" value="1"/>
</dbReference>
<dbReference type="FunFam" id="3.30.1490.20:FF:000010">
    <property type="entry name" value="Phosphoenolpyruvate synthase"/>
    <property type="match status" value="1"/>
</dbReference>
<dbReference type="InterPro" id="IPR013815">
    <property type="entry name" value="ATP_grasp_subdomain_1"/>
</dbReference>
<dbReference type="Pfam" id="PF00391">
    <property type="entry name" value="PEP-utilizers"/>
    <property type="match status" value="1"/>
</dbReference>
<dbReference type="NCBIfam" id="TIGR01418">
    <property type="entry name" value="PEP_synth"/>
    <property type="match status" value="1"/>
</dbReference>
<evidence type="ECO:0000259" key="18">
    <source>
        <dbReference type="Pfam" id="PF02896"/>
    </source>
</evidence>
<dbReference type="EC" id="2.7.9.2" evidence="5 15"/>
<evidence type="ECO:0000256" key="10">
    <source>
        <dbReference type="ARBA" id="ARBA00022777"/>
    </source>
</evidence>
<evidence type="ECO:0000313" key="19">
    <source>
        <dbReference type="EMBL" id="KKQ75035.1"/>
    </source>
</evidence>
<evidence type="ECO:0000256" key="12">
    <source>
        <dbReference type="ARBA" id="ARBA00022842"/>
    </source>
</evidence>
<dbReference type="InterPro" id="IPR006319">
    <property type="entry name" value="PEP_synth"/>
</dbReference>
<dbReference type="Gene3D" id="3.50.30.10">
    <property type="entry name" value="Phosphohistidine domain"/>
    <property type="match status" value="1"/>
</dbReference>
<dbReference type="Proteomes" id="UP000034181">
    <property type="component" value="Unassembled WGS sequence"/>
</dbReference>
<dbReference type="GO" id="GO:0006094">
    <property type="term" value="P:gluconeogenesis"/>
    <property type="evidence" value="ECO:0007669"/>
    <property type="project" value="UniProtKB-UniPathway"/>
</dbReference>
<evidence type="ECO:0000256" key="1">
    <source>
        <dbReference type="ARBA" id="ARBA00001946"/>
    </source>
</evidence>
<dbReference type="InterPro" id="IPR008279">
    <property type="entry name" value="PEP-util_enz_mobile_dom"/>
</dbReference>
<evidence type="ECO:0000256" key="11">
    <source>
        <dbReference type="ARBA" id="ARBA00022840"/>
    </source>
</evidence>
<evidence type="ECO:0000256" key="2">
    <source>
        <dbReference type="ARBA" id="ARBA00002988"/>
    </source>
</evidence>
<feature type="domain" description="PEP-utilising enzyme C-terminal" evidence="18">
    <location>
        <begin position="460"/>
        <end position="757"/>
    </location>
</feature>
<comment type="catalytic activity">
    <reaction evidence="14 15">
        <text>pyruvate + ATP + H2O = phosphoenolpyruvate + AMP + phosphate + 2 H(+)</text>
        <dbReference type="Rhea" id="RHEA:11364"/>
        <dbReference type="ChEBI" id="CHEBI:15361"/>
        <dbReference type="ChEBI" id="CHEBI:15377"/>
        <dbReference type="ChEBI" id="CHEBI:15378"/>
        <dbReference type="ChEBI" id="CHEBI:30616"/>
        <dbReference type="ChEBI" id="CHEBI:43474"/>
        <dbReference type="ChEBI" id="CHEBI:58702"/>
        <dbReference type="ChEBI" id="CHEBI:456215"/>
        <dbReference type="EC" id="2.7.9.2"/>
    </reaction>
</comment>
<keyword evidence="7 15" id="KW-0808">Transferase</keyword>
<dbReference type="GO" id="GO:0046872">
    <property type="term" value="F:metal ion binding"/>
    <property type="evidence" value="ECO:0007669"/>
    <property type="project" value="UniProtKB-KW"/>
</dbReference>
<keyword evidence="11 15" id="KW-0067">ATP-binding</keyword>
<gene>
    <name evidence="19" type="ORF">US96_C0018G0007</name>
</gene>
<dbReference type="PANTHER" id="PTHR43030:SF1">
    <property type="entry name" value="PHOSPHOENOLPYRUVATE SYNTHASE"/>
    <property type="match status" value="1"/>
</dbReference>
<evidence type="ECO:0000259" key="16">
    <source>
        <dbReference type="Pfam" id="PF00391"/>
    </source>
</evidence>
<dbReference type="InterPro" id="IPR002192">
    <property type="entry name" value="PPDK_AMP/ATP-bd"/>
</dbReference>
<dbReference type="PROSITE" id="PS00370">
    <property type="entry name" value="PEP_ENZYMES_PHOS_SITE"/>
    <property type="match status" value="1"/>
</dbReference>
<dbReference type="Gene3D" id="3.30.470.20">
    <property type="entry name" value="ATP-grasp fold, B domain"/>
    <property type="match status" value="1"/>
</dbReference>
<evidence type="ECO:0000256" key="4">
    <source>
        <dbReference type="ARBA" id="ARBA00007837"/>
    </source>
</evidence>
<dbReference type="SUPFAM" id="SSF56059">
    <property type="entry name" value="Glutathione synthetase ATP-binding domain-like"/>
    <property type="match status" value="1"/>
</dbReference>
<keyword evidence="9 15" id="KW-0547">Nucleotide-binding</keyword>
<keyword evidence="19" id="KW-0670">Pyruvate</keyword>
<dbReference type="InterPro" id="IPR000121">
    <property type="entry name" value="PEP_util_C"/>
</dbReference>
<dbReference type="AlphaFoldDB" id="A0A0G0KHL4"/>
<dbReference type="InterPro" id="IPR018274">
    <property type="entry name" value="PEP_util_AS"/>
</dbReference>
<dbReference type="InterPro" id="IPR015813">
    <property type="entry name" value="Pyrv/PenolPyrv_kinase-like_dom"/>
</dbReference>
<comment type="caution">
    <text evidence="19">The sequence shown here is derived from an EMBL/GenBank/DDBJ whole genome shotgun (WGS) entry which is preliminary data.</text>
</comment>
<dbReference type="Pfam" id="PF01326">
    <property type="entry name" value="PPDK_N"/>
    <property type="match status" value="1"/>
</dbReference>
<keyword evidence="8 15" id="KW-0479">Metal-binding</keyword>
<evidence type="ECO:0000256" key="14">
    <source>
        <dbReference type="ARBA" id="ARBA00047700"/>
    </source>
</evidence>
<keyword evidence="10 15" id="KW-0418">Kinase</keyword>
<evidence type="ECO:0000256" key="3">
    <source>
        <dbReference type="ARBA" id="ARBA00004742"/>
    </source>
</evidence>
<dbReference type="PATRIC" id="fig|1618569.3.peg.488"/>
<evidence type="ECO:0000313" key="20">
    <source>
        <dbReference type="Proteomes" id="UP000034181"/>
    </source>
</evidence>
<dbReference type="Pfam" id="PF02896">
    <property type="entry name" value="PEP-utilizers_C"/>
    <property type="match status" value="1"/>
</dbReference>
<proteinExistence type="inferred from homology"/>
<comment type="pathway">
    <text evidence="3 15">Carbohydrate biosynthesis; gluconeogenesis.</text>
</comment>
<comment type="function">
    <text evidence="2 15">Catalyzes the phosphorylation of pyruvate to phosphoenolpyruvate.</text>
</comment>
<evidence type="ECO:0000256" key="7">
    <source>
        <dbReference type="ARBA" id="ARBA00022679"/>
    </source>
</evidence>
<dbReference type="PANTHER" id="PTHR43030">
    <property type="entry name" value="PHOSPHOENOLPYRUVATE SYNTHASE"/>
    <property type="match status" value="1"/>
</dbReference>
<evidence type="ECO:0000259" key="17">
    <source>
        <dbReference type="Pfam" id="PF01326"/>
    </source>
</evidence>
<evidence type="ECO:0000256" key="15">
    <source>
        <dbReference type="PIRNR" id="PIRNR000854"/>
    </source>
</evidence>
<sequence>MSARLDYITFFKDIDKGDISVVGGKGANLGEMVKADFPVPPGFAVTVSAYDLFLKENDLSAKISEILKSTDVNQPDQLNFASQKIEGIITSSPVPNDISREIINAYKTLSGKFKSAFVAVRSSATAEDLPSASFAGQQATFLNIKGESSLLVAVRSCWASLFTPRAIFYRTENKIFHEKVKISVIVQKMIQSEVSGVMFTIEPVTNQKDRIVIEAIWGLGEMIVQGSVVPDRYVIQKNTFGILSKEISDQSIQLVKKGFKNKEIDVPKKIREKQKLSDEEIIKLAKIADRLQKHYFFPQDIEWAREGKDLFIVQTRPVTTTGSLKISSSQKLEQDGILKIDGVILAETPFMKGVGASPGIGTGPVRILRDPKEINKIRSGDVLVAKMTSPDYVPAMKKAVAIVTDEGGQTSHAAIVSRELGIPCVVGTKGATQKLKNEMVVSVDGANGNIYLGGKVKIEKKKEEKKDLLKLKTATKVYVNLAEKELAKKISRQNVEGVGLLRAEFMIASIAQHPKEAIKQKKQSLFIEKLTQNIKVFCQAFYPRPVVYRATDFKTNEYRSLPGGKSWEPEEANPMLGYRGAFRYISDPEVFNLELQAIKNVRKKYNNLWLMIPFVRSPEELIKVRRLVVAEGLFGETSFKFWMMVEIPINVILIDEFIKVGIDGVSIGSNDLTMLITGTDRDNASVAGSFNEMSPAVLWSIKKVVKHCNRGKVSSSICGQAPSEYPDLVKKLVDWGITSISVNPDAIVSTREVIYRAEKELAGFKKKN</sequence>
<organism evidence="19 20">
    <name type="scientific">Candidatus Woesebacteria bacterium GW2011_GWB1_38_5b</name>
    <dbReference type="NCBI Taxonomy" id="1618569"/>
    <lineage>
        <taxon>Bacteria</taxon>
        <taxon>Candidatus Woeseibacteriota</taxon>
    </lineage>
</organism>
<comment type="similarity">
    <text evidence="4 15">Belongs to the PEP-utilizing enzyme family.</text>
</comment>
<keyword evidence="12 15" id="KW-0460">Magnesium</keyword>
<dbReference type="EMBL" id="LBUZ01000018">
    <property type="protein sequence ID" value="KKQ75035.1"/>
    <property type="molecule type" value="Genomic_DNA"/>
</dbReference>
<feature type="domain" description="PEP-utilising enzyme mobile" evidence="16">
    <location>
        <begin position="378"/>
        <end position="448"/>
    </location>
</feature>
<evidence type="ECO:0000256" key="5">
    <source>
        <dbReference type="ARBA" id="ARBA00011996"/>
    </source>
</evidence>
<dbReference type="PIRSF" id="PIRSF000854">
    <property type="entry name" value="PEP_synthase"/>
    <property type="match status" value="1"/>
</dbReference>
<dbReference type="InterPro" id="IPR036637">
    <property type="entry name" value="Phosphohistidine_dom_sf"/>
</dbReference>
<evidence type="ECO:0000256" key="8">
    <source>
        <dbReference type="ARBA" id="ARBA00022723"/>
    </source>
</evidence>
<dbReference type="GO" id="GO:0005524">
    <property type="term" value="F:ATP binding"/>
    <property type="evidence" value="ECO:0007669"/>
    <property type="project" value="UniProtKB-KW"/>
</dbReference>
<dbReference type="NCBIfam" id="NF005057">
    <property type="entry name" value="PRK06464.1"/>
    <property type="match status" value="1"/>
</dbReference>
<name>A0A0G0KHL4_9BACT</name>
<dbReference type="InterPro" id="IPR040442">
    <property type="entry name" value="Pyrv_kinase-like_dom_sf"/>
</dbReference>
<feature type="domain" description="Pyruvate phosphate dikinase AMP/ATP-binding" evidence="17">
    <location>
        <begin position="20"/>
        <end position="325"/>
    </location>
</feature>
<dbReference type="GO" id="GO:0008986">
    <property type="term" value="F:pyruvate, water dikinase activity"/>
    <property type="evidence" value="ECO:0007669"/>
    <property type="project" value="UniProtKB-EC"/>
</dbReference>